<accession>A0ABD3VZ25</accession>
<dbReference type="Proteomes" id="UP001634394">
    <property type="component" value="Unassembled WGS sequence"/>
</dbReference>
<feature type="region of interest" description="Disordered" evidence="1">
    <location>
        <begin position="378"/>
        <end position="399"/>
    </location>
</feature>
<feature type="chain" id="PRO_5044812021" description="JmjC domain-containing protein" evidence="2">
    <location>
        <begin position="27"/>
        <end position="454"/>
    </location>
</feature>
<dbReference type="PANTHER" id="PTHR12461">
    <property type="entry name" value="HYPOXIA-INDUCIBLE FACTOR 1 ALPHA INHIBITOR-RELATED"/>
    <property type="match status" value="1"/>
</dbReference>
<dbReference type="SMART" id="SM00558">
    <property type="entry name" value="JmjC"/>
    <property type="match status" value="1"/>
</dbReference>
<dbReference type="SUPFAM" id="SSF51197">
    <property type="entry name" value="Clavaminate synthase-like"/>
    <property type="match status" value="1"/>
</dbReference>
<dbReference type="PROSITE" id="PS51184">
    <property type="entry name" value="JMJC"/>
    <property type="match status" value="1"/>
</dbReference>
<dbReference type="InterPro" id="IPR003347">
    <property type="entry name" value="JmjC_dom"/>
</dbReference>
<organism evidence="4 5">
    <name type="scientific">Sinanodonta woodiana</name>
    <name type="common">Chinese pond mussel</name>
    <name type="synonym">Anodonta woodiana</name>
    <dbReference type="NCBI Taxonomy" id="1069815"/>
    <lineage>
        <taxon>Eukaryota</taxon>
        <taxon>Metazoa</taxon>
        <taxon>Spiralia</taxon>
        <taxon>Lophotrochozoa</taxon>
        <taxon>Mollusca</taxon>
        <taxon>Bivalvia</taxon>
        <taxon>Autobranchia</taxon>
        <taxon>Heteroconchia</taxon>
        <taxon>Palaeoheterodonta</taxon>
        <taxon>Unionida</taxon>
        <taxon>Unionoidea</taxon>
        <taxon>Unionidae</taxon>
        <taxon>Unioninae</taxon>
        <taxon>Sinanodonta</taxon>
    </lineage>
</organism>
<evidence type="ECO:0000313" key="5">
    <source>
        <dbReference type="Proteomes" id="UP001634394"/>
    </source>
</evidence>
<protein>
    <recommendedName>
        <fullName evidence="3">JmjC domain-containing protein</fullName>
    </recommendedName>
</protein>
<evidence type="ECO:0000256" key="1">
    <source>
        <dbReference type="SAM" id="MobiDB-lite"/>
    </source>
</evidence>
<dbReference type="AlphaFoldDB" id="A0ABD3VZ25"/>
<keyword evidence="5" id="KW-1185">Reference proteome</keyword>
<feature type="domain" description="JmjC" evidence="3">
    <location>
        <begin position="122"/>
        <end position="285"/>
    </location>
</feature>
<reference evidence="4 5" key="1">
    <citation type="submission" date="2024-11" db="EMBL/GenBank/DDBJ databases">
        <title>Chromosome-level genome assembly of the freshwater bivalve Anodonta woodiana.</title>
        <authorList>
            <person name="Chen X."/>
        </authorList>
    </citation>
    <scope>NUCLEOTIDE SEQUENCE [LARGE SCALE GENOMIC DNA]</scope>
    <source>
        <strain evidence="4">MN2024</strain>
        <tissue evidence="4">Gills</tissue>
    </source>
</reference>
<dbReference type="FunFam" id="2.60.120.650:FF:000025">
    <property type="entry name" value="Lysine-specific demethylase 8"/>
    <property type="match status" value="1"/>
</dbReference>
<keyword evidence="2" id="KW-0732">Signal</keyword>
<proteinExistence type="predicted"/>
<comment type="caution">
    <text evidence="4">The sequence shown here is derived from an EMBL/GenBank/DDBJ whole genome shotgun (WGS) entry which is preliminary data.</text>
</comment>
<gene>
    <name evidence="4" type="ORF">ACJMK2_044106</name>
</gene>
<dbReference type="InterPro" id="IPR018247">
    <property type="entry name" value="EF_Hand_1_Ca_BS"/>
</dbReference>
<dbReference type="InterPro" id="IPR041667">
    <property type="entry name" value="Cupin_8"/>
</dbReference>
<dbReference type="Gene3D" id="2.60.120.650">
    <property type="entry name" value="Cupin"/>
    <property type="match status" value="1"/>
</dbReference>
<name>A0ABD3VZ25_SINWO</name>
<evidence type="ECO:0000259" key="3">
    <source>
        <dbReference type="PROSITE" id="PS51184"/>
    </source>
</evidence>
<dbReference type="PROSITE" id="PS00018">
    <property type="entry name" value="EF_HAND_1"/>
    <property type="match status" value="1"/>
</dbReference>
<dbReference type="Pfam" id="PF13621">
    <property type="entry name" value="Cupin_8"/>
    <property type="match status" value="1"/>
</dbReference>
<feature type="signal peptide" evidence="2">
    <location>
        <begin position="1"/>
        <end position="26"/>
    </location>
</feature>
<dbReference type="EMBL" id="JBJQND010000009">
    <property type="protein sequence ID" value="KAL3866847.1"/>
    <property type="molecule type" value="Genomic_DNA"/>
</dbReference>
<dbReference type="PANTHER" id="PTHR12461:SF42">
    <property type="entry name" value="JMJC DOMAIN-CONTAINING PROTEIN"/>
    <property type="match status" value="1"/>
</dbReference>
<evidence type="ECO:0000313" key="4">
    <source>
        <dbReference type="EMBL" id="KAL3866847.1"/>
    </source>
</evidence>
<sequence length="454" mass="52149">MEMISSLKLCLHFSIVNLAFVALALSDSLRPLGRHTPPTGTLRVTGEFPDPLVFYHFFVKPGEPLLMKNVLTAENFPAYAKWNDEYLREKYGQEEVQVEQGKKENRSEKYYEFTLSQFLNIYNKSNLYMVHDIPKQMAGDVYLPGSLQCGGFEKNLDFSVMWFSSGETKSVLHYDGADNINCLLDGKKEFVLIDKKHRDLVERDGFVKDGTFSTVDVEKVDLDKFPGLKKAPWYEVNMTKGDCLFIPFKWYHHVHSLPGRNLAVNHWFFHLWWFNNSDCERANSAGPLESRPLLEFTKASELELVRSQFLSLFEDKSSISAVEFLEVVSCPRASGVKMFKFLDIDNDHKLEWEELYRFKMDDVMETFHDCIPTLSPPSTYDNKGQFDDTNDDNVNNEKEDLDVNNNANIQDVKDSGGDTNVVLETADKYSMGVEKYAQAVVKKADSQDDSHDEL</sequence>
<evidence type="ECO:0000256" key="2">
    <source>
        <dbReference type="SAM" id="SignalP"/>
    </source>
</evidence>